<name>V2W8L4_9GAMM</name>
<evidence type="ECO:0000313" key="7">
    <source>
        <dbReference type="Proteomes" id="UP000017404"/>
    </source>
</evidence>
<comment type="similarity">
    <text evidence="2">Belongs to the enoyl-CoA hydratase/isomerase family.</text>
</comment>
<dbReference type="CDD" id="cd06558">
    <property type="entry name" value="crotonase-like"/>
    <property type="match status" value="1"/>
</dbReference>
<keyword evidence="4" id="KW-0443">Lipid metabolism</keyword>
<dbReference type="PANTHER" id="PTHR43149">
    <property type="entry name" value="ENOYL-COA HYDRATASE"/>
    <property type="match status" value="1"/>
</dbReference>
<gene>
    <name evidence="6" type="ORF">F990_01115</name>
</gene>
<dbReference type="Pfam" id="PF00378">
    <property type="entry name" value="ECH_1"/>
    <property type="match status" value="1"/>
</dbReference>
<dbReference type="PATRIC" id="fig|1120928.5.peg.1144"/>
<dbReference type="RefSeq" id="WP_018679018.1">
    <property type="nucleotide sequence ID" value="NZ_AYEV01000009.1"/>
</dbReference>
<dbReference type="Proteomes" id="UP000017404">
    <property type="component" value="Unassembled WGS sequence"/>
</dbReference>
<dbReference type="Gene3D" id="3.90.226.10">
    <property type="entry name" value="2-enoyl-CoA Hydratase, Chain A, domain 1"/>
    <property type="match status" value="1"/>
</dbReference>
<evidence type="ECO:0000313" key="6">
    <source>
        <dbReference type="EMBL" id="ESK56349.1"/>
    </source>
</evidence>
<evidence type="ECO:0000256" key="3">
    <source>
        <dbReference type="ARBA" id="ARBA00022832"/>
    </source>
</evidence>
<dbReference type="SUPFAM" id="SSF52096">
    <property type="entry name" value="ClpP/crotonase"/>
    <property type="match status" value="1"/>
</dbReference>
<evidence type="ECO:0000256" key="5">
    <source>
        <dbReference type="ARBA" id="ARBA00023235"/>
    </source>
</evidence>
<keyword evidence="3" id="KW-0276">Fatty acid metabolism</keyword>
<dbReference type="AlphaFoldDB" id="V2W8L4"/>
<keyword evidence="5" id="KW-0413">Isomerase</keyword>
<evidence type="ECO:0000256" key="1">
    <source>
        <dbReference type="ARBA" id="ARBA00005005"/>
    </source>
</evidence>
<organism evidence="6 7">
    <name type="scientific">Acinetobacter tjernbergiae DSM 14971 = CIP 107465</name>
    <dbReference type="NCBI Taxonomy" id="1120928"/>
    <lineage>
        <taxon>Bacteria</taxon>
        <taxon>Pseudomonadati</taxon>
        <taxon>Pseudomonadota</taxon>
        <taxon>Gammaproteobacteria</taxon>
        <taxon>Moraxellales</taxon>
        <taxon>Moraxellaceae</taxon>
        <taxon>Acinetobacter</taxon>
    </lineage>
</organism>
<dbReference type="eggNOG" id="COG1024">
    <property type="taxonomic scope" value="Bacteria"/>
</dbReference>
<proteinExistence type="inferred from homology"/>
<sequence>MEKCYECFHVTVHEGVAHLQLSRPHKANSLNLSFWKEFPKAIQQLNHSGLVRAMIISAEGEIFCGGLDLQMFAERPEFHAQNVLDRETILLSLTEMQQALSCLETLRFPVIAAIHGACIGAGLDLIAACDFSFASMQAQFRIEEINVGMMADVGVLQRLPKIIPDNIARYYAFTGETLTVTEAYRLGLVVKVLENKEQLLQHAFKIAQKIASKPPVAIHGSKRSLVYARDHSVSAALEHTTLLQAAILNGSDIQQSIQARMSKSIAQFDNLHEFSF</sequence>
<dbReference type="PANTHER" id="PTHR43149:SF1">
    <property type="entry name" value="DELTA(3,5)-DELTA(2,4)-DIENOYL-COA ISOMERASE, MITOCHONDRIAL"/>
    <property type="match status" value="1"/>
</dbReference>
<evidence type="ECO:0000256" key="4">
    <source>
        <dbReference type="ARBA" id="ARBA00023098"/>
    </source>
</evidence>
<protein>
    <recommendedName>
        <fullName evidence="8">Enoyl-CoA hydratase</fullName>
    </recommendedName>
</protein>
<evidence type="ECO:0000256" key="2">
    <source>
        <dbReference type="ARBA" id="ARBA00005254"/>
    </source>
</evidence>
<comment type="pathway">
    <text evidence="1">Lipid metabolism; fatty acid beta-oxidation.</text>
</comment>
<dbReference type="STRING" id="202955.GCA_000759995_01060"/>
<dbReference type="OrthoDB" id="9777711at2"/>
<dbReference type="InterPro" id="IPR001753">
    <property type="entry name" value="Enoyl-CoA_hydra/iso"/>
</dbReference>
<dbReference type="GO" id="GO:0051750">
    <property type="term" value="F:delta(3,5)-delta(2,4)-dienoyl-CoA isomerase activity"/>
    <property type="evidence" value="ECO:0007669"/>
    <property type="project" value="TreeGrafter"/>
</dbReference>
<dbReference type="InterPro" id="IPR029045">
    <property type="entry name" value="ClpP/crotonase-like_dom_sf"/>
</dbReference>
<dbReference type="FunFam" id="1.10.12.10:FF:000004">
    <property type="entry name" value="Delta3,5-delta2,4-dienoyl-CoA isomerase"/>
    <property type="match status" value="1"/>
</dbReference>
<dbReference type="UniPathway" id="UPA00659"/>
<dbReference type="GO" id="GO:0006635">
    <property type="term" value="P:fatty acid beta-oxidation"/>
    <property type="evidence" value="ECO:0007669"/>
    <property type="project" value="UniProtKB-UniPathway"/>
</dbReference>
<dbReference type="EMBL" id="AYEV01000009">
    <property type="protein sequence ID" value="ESK56349.1"/>
    <property type="molecule type" value="Genomic_DNA"/>
</dbReference>
<reference evidence="6 7" key="1">
    <citation type="submission" date="2013-10" db="EMBL/GenBank/DDBJ databases">
        <title>The Genome Sequence of Acinetobacter tjernbergiae CIP107465.</title>
        <authorList>
            <consortium name="The Broad Institute Genomics Platform"/>
            <consortium name="The Broad Institute Genome Sequencing Center for Infectious Disease"/>
            <person name="Cerqueira G."/>
            <person name="Feldgarden M."/>
            <person name="Courvalin P."/>
            <person name="Grillot-Courvalin C."/>
            <person name="Clermont D."/>
            <person name="Rocha E."/>
            <person name="Yoon E.-J."/>
            <person name="Nemec A."/>
            <person name="Young S.K."/>
            <person name="Zeng Q."/>
            <person name="Gargeya S."/>
            <person name="Fitzgerald M."/>
            <person name="Abouelleil A."/>
            <person name="Alvarado L."/>
            <person name="Berlin A.M."/>
            <person name="Chapman S.B."/>
            <person name="Gainer-Dewar J."/>
            <person name="Goldberg J."/>
            <person name="Gnerre S."/>
            <person name="Griggs A."/>
            <person name="Gujja S."/>
            <person name="Hansen M."/>
            <person name="Howarth C."/>
            <person name="Imamovic A."/>
            <person name="Ireland A."/>
            <person name="Larimer J."/>
            <person name="McCowan C."/>
            <person name="Murphy C."/>
            <person name="Pearson M."/>
            <person name="Poon T.W."/>
            <person name="Priest M."/>
            <person name="Roberts A."/>
            <person name="Saif S."/>
            <person name="Shea T."/>
            <person name="Sykes S."/>
            <person name="Wortman J."/>
            <person name="Nusbaum C."/>
            <person name="Birren B."/>
        </authorList>
    </citation>
    <scope>NUCLEOTIDE SEQUENCE [LARGE SCALE GENOMIC DNA]</scope>
    <source>
        <strain evidence="6 7">CIP 107465</strain>
    </source>
</reference>
<dbReference type="InterPro" id="IPR045002">
    <property type="entry name" value="Ech1-like"/>
</dbReference>
<evidence type="ECO:0008006" key="8">
    <source>
        <dbReference type="Google" id="ProtNLM"/>
    </source>
</evidence>
<dbReference type="InterPro" id="IPR014748">
    <property type="entry name" value="Enoyl-CoA_hydra_C"/>
</dbReference>
<keyword evidence="7" id="KW-1185">Reference proteome</keyword>
<comment type="caution">
    <text evidence="6">The sequence shown here is derived from an EMBL/GenBank/DDBJ whole genome shotgun (WGS) entry which is preliminary data.</text>
</comment>
<dbReference type="Gene3D" id="1.10.12.10">
    <property type="entry name" value="Lyase 2-enoyl-coa Hydratase, Chain A, domain 2"/>
    <property type="match status" value="1"/>
</dbReference>
<accession>V2W8L4</accession>